<evidence type="ECO:0000256" key="1">
    <source>
        <dbReference type="ARBA" id="ARBA00004141"/>
    </source>
</evidence>
<dbReference type="AlphaFoldDB" id="A0A0F5FR87"/>
<feature type="transmembrane region" description="Helical" evidence="5">
    <location>
        <begin position="6"/>
        <end position="26"/>
    </location>
</feature>
<dbReference type="RefSeq" id="WP_046109789.1">
    <property type="nucleotide sequence ID" value="NZ_JZEX01000139.1"/>
</dbReference>
<dbReference type="Proteomes" id="UP000033632">
    <property type="component" value="Unassembled WGS sequence"/>
</dbReference>
<feature type="transmembrane region" description="Helical" evidence="5">
    <location>
        <begin position="76"/>
        <end position="95"/>
    </location>
</feature>
<evidence type="ECO:0000256" key="4">
    <source>
        <dbReference type="ARBA" id="ARBA00023136"/>
    </source>
</evidence>
<gene>
    <name evidence="6" type="ORF">VE25_16690</name>
</gene>
<dbReference type="InterPro" id="IPR032808">
    <property type="entry name" value="DoxX"/>
</dbReference>
<keyword evidence="3 5" id="KW-1133">Transmembrane helix</keyword>
<reference evidence="6 7" key="1">
    <citation type="submission" date="2015-03" db="EMBL/GenBank/DDBJ databases">
        <authorList>
            <person name="Hassan Y.I."/>
            <person name="Lepp D."/>
            <person name="Li X.-Z."/>
            <person name="Zhou T."/>
        </authorList>
    </citation>
    <scope>NUCLEOTIDE SEQUENCE [LARGE SCALE GENOMIC DNA]</scope>
    <source>
        <strain evidence="6 7">BD-c194</strain>
    </source>
</reference>
<dbReference type="Pfam" id="PF07681">
    <property type="entry name" value="DoxX"/>
    <property type="match status" value="1"/>
</dbReference>
<feature type="transmembrane region" description="Helical" evidence="5">
    <location>
        <begin position="107"/>
        <end position="124"/>
    </location>
</feature>
<comment type="caution">
    <text evidence="6">The sequence shown here is derived from an EMBL/GenBank/DDBJ whole genome shotgun (WGS) entry which is preliminary data.</text>
</comment>
<comment type="subcellular location">
    <subcellularLocation>
        <location evidence="1">Membrane</location>
        <topology evidence="1">Multi-pass membrane protein</topology>
    </subcellularLocation>
</comment>
<evidence type="ECO:0008006" key="8">
    <source>
        <dbReference type="Google" id="ProtNLM"/>
    </source>
</evidence>
<organism evidence="6 7">
    <name type="scientific">Devosia geojensis</name>
    <dbReference type="NCBI Taxonomy" id="443610"/>
    <lineage>
        <taxon>Bacteria</taxon>
        <taxon>Pseudomonadati</taxon>
        <taxon>Pseudomonadota</taxon>
        <taxon>Alphaproteobacteria</taxon>
        <taxon>Hyphomicrobiales</taxon>
        <taxon>Devosiaceae</taxon>
        <taxon>Devosia</taxon>
    </lineage>
</organism>
<accession>A0A0F5FR87</accession>
<keyword evidence="4 5" id="KW-0472">Membrane</keyword>
<sequence length="125" mass="13075">MPTDVAAILLIVARLLVGGAFVIIGLRNTRAFGALDPMMAGSAMPFPWLSLRVGVGLQIVCGLMLVVGLWPALGAAGLVLFVVLATFLFHNFWAFEGEARGQHLQAFLGNVMLTGGLLGLLAASL</sequence>
<feature type="transmembrane region" description="Helical" evidence="5">
    <location>
        <begin position="46"/>
        <end position="70"/>
    </location>
</feature>
<evidence type="ECO:0000313" key="7">
    <source>
        <dbReference type="Proteomes" id="UP000033632"/>
    </source>
</evidence>
<evidence type="ECO:0000313" key="6">
    <source>
        <dbReference type="EMBL" id="KKB10682.1"/>
    </source>
</evidence>
<evidence type="ECO:0000256" key="5">
    <source>
        <dbReference type="SAM" id="Phobius"/>
    </source>
</evidence>
<name>A0A0F5FR87_9HYPH</name>
<dbReference type="PATRIC" id="fig|443610.3.peg.1634"/>
<keyword evidence="2 5" id="KW-0812">Transmembrane</keyword>
<keyword evidence="7" id="KW-1185">Reference proteome</keyword>
<evidence type="ECO:0000256" key="2">
    <source>
        <dbReference type="ARBA" id="ARBA00022692"/>
    </source>
</evidence>
<proteinExistence type="predicted"/>
<evidence type="ECO:0000256" key="3">
    <source>
        <dbReference type="ARBA" id="ARBA00022989"/>
    </source>
</evidence>
<dbReference type="EMBL" id="JZEX01000139">
    <property type="protein sequence ID" value="KKB10682.1"/>
    <property type="molecule type" value="Genomic_DNA"/>
</dbReference>
<protein>
    <recommendedName>
        <fullName evidence="8">DoxX family protein</fullName>
    </recommendedName>
</protein>
<dbReference type="GO" id="GO:0016020">
    <property type="term" value="C:membrane"/>
    <property type="evidence" value="ECO:0007669"/>
    <property type="project" value="UniProtKB-SubCell"/>
</dbReference>
<dbReference type="OrthoDB" id="8420386at2"/>